<dbReference type="EMBL" id="AP025028">
    <property type="protein sequence ID" value="BDA77199.1"/>
    <property type="molecule type" value="Genomic_DNA"/>
</dbReference>
<sequence length="440" mass="48465">MSINMNSYERKLFLKKSMGILAGAFMASLPAHSLFSKEAEDAEQEGEFTHSSPVKSIIFINMEGGMSHVDTLDPKANSSFSKVASTIPGINVLEPFAKTAKQFKHLGIVRSTWSEDGDHGFGQYLLNTGYRMPEGMGFPDIPHFGSVFAYSKKRNEKGSYFPSYVTMGSRSGRIGNSGFLGVPYAGFHIGNLDNPINHLVPSSGKYKDERLVRRKDILEMMNSEFGLRNNSPQLKLWSEMVKAADEFRNSSRLASFDLTKESEATKARYGTSWQGKSLLMAKRLAEKEVPFIQISIGGWDTHNNNKAQIAKIMSETDQGIAALIEDLAASGLLSQTVFFLSTEFGRTPDVGSRDGRDHHPRVWTSLLGGGPFEKGFVLGESDEKGERPAKSSEAYHLRDLISSIHYASGVDPDASLPNSFGRPFPLSPRSAKVIEDVISL</sequence>
<dbReference type="Proteomes" id="UP000245263">
    <property type="component" value="Chromosome 1"/>
</dbReference>
<keyword evidence="2" id="KW-1185">Reference proteome</keyword>
<dbReference type="PANTHER" id="PTHR43737">
    <property type="entry name" value="BLL7424 PROTEIN"/>
    <property type="match status" value="1"/>
</dbReference>
<dbReference type="InterPro" id="IPR017850">
    <property type="entry name" value="Alkaline_phosphatase_core_sf"/>
</dbReference>
<accession>A0ABN6KAE1</accession>
<protein>
    <recommendedName>
        <fullName evidence="3">DUF1501 domain-containing protein</fullName>
    </recommendedName>
</protein>
<dbReference type="PANTHER" id="PTHR43737:SF1">
    <property type="entry name" value="DUF1501 DOMAIN-CONTAINING PROTEIN"/>
    <property type="match status" value="1"/>
</dbReference>
<evidence type="ECO:0008006" key="3">
    <source>
        <dbReference type="Google" id="ProtNLM"/>
    </source>
</evidence>
<evidence type="ECO:0000313" key="1">
    <source>
        <dbReference type="EMBL" id="BDA77199.1"/>
    </source>
</evidence>
<reference evidence="1 2" key="1">
    <citation type="submission" date="2021-08" db="EMBL/GenBank/DDBJ databases">
        <title>Complete genome sequence of Leptospira kobayashii strain E30.</title>
        <authorList>
            <person name="Nakao R."/>
            <person name="Nakamura S."/>
            <person name="Masuzawa T."/>
            <person name="Koizumi N."/>
        </authorList>
    </citation>
    <scope>NUCLEOTIDE SEQUENCE [LARGE SCALE GENOMIC DNA]</scope>
    <source>
        <strain evidence="1 2">E30</strain>
    </source>
</reference>
<name>A0ABN6KAE1_9LEPT</name>
<dbReference type="Pfam" id="PF07394">
    <property type="entry name" value="DUF1501"/>
    <property type="match status" value="1"/>
</dbReference>
<dbReference type="SUPFAM" id="SSF53649">
    <property type="entry name" value="Alkaline phosphatase-like"/>
    <property type="match status" value="1"/>
</dbReference>
<organism evidence="1 2">
    <name type="scientific">Leptospira kobayashii</name>
    <dbReference type="NCBI Taxonomy" id="1917830"/>
    <lineage>
        <taxon>Bacteria</taxon>
        <taxon>Pseudomonadati</taxon>
        <taxon>Spirochaetota</taxon>
        <taxon>Spirochaetia</taxon>
        <taxon>Leptospirales</taxon>
        <taxon>Leptospiraceae</taxon>
        <taxon>Leptospira</taxon>
    </lineage>
</organism>
<evidence type="ECO:0000313" key="2">
    <source>
        <dbReference type="Proteomes" id="UP000245263"/>
    </source>
</evidence>
<dbReference type="RefSeq" id="WP_242935296.1">
    <property type="nucleotide sequence ID" value="NZ_AP025028.1"/>
</dbReference>
<gene>
    <name evidence="1" type="ORF">LPTSP3_g01290</name>
</gene>
<dbReference type="InterPro" id="IPR010869">
    <property type="entry name" value="DUF1501"/>
</dbReference>
<proteinExistence type="predicted"/>